<evidence type="ECO:0000259" key="2">
    <source>
        <dbReference type="PROSITE" id="PS51173"/>
    </source>
</evidence>
<dbReference type="InterPro" id="IPR008965">
    <property type="entry name" value="CBM2/CBM3_carb-bd_dom_sf"/>
</dbReference>
<sequence length="173" mass="17772">PSTPQPPEPGPARPRRSRRSRVVFAGTALVLTTAAIVVAMSIPPRREPASAPAQLASAPSSTAVTSVVAGPPACAARYQVVKSWDGGFQGLVTVRNSGRAGLAGWTVSWANPAGTSIDDLWNGTLVRTGSTSAITSAEWNAVLRPGETTTFGFVALARGGRRGIPVTDCRPAG</sequence>
<dbReference type="GO" id="GO:0005975">
    <property type="term" value="P:carbohydrate metabolic process"/>
    <property type="evidence" value="ECO:0007669"/>
    <property type="project" value="InterPro"/>
</dbReference>
<dbReference type="InterPro" id="IPR001919">
    <property type="entry name" value="CBD2"/>
</dbReference>
<feature type="domain" description="CBM2" evidence="2">
    <location>
        <begin position="67"/>
        <end position="173"/>
    </location>
</feature>
<organism evidence="3 4">
    <name type="scientific">Amycolatopsis balhimycina DSM 5908</name>
    <dbReference type="NCBI Taxonomy" id="1081091"/>
    <lineage>
        <taxon>Bacteria</taxon>
        <taxon>Bacillati</taxon>
        <taxon>Actinomycetota</taxon>
        <taxon>Actinomycetes</taxon>
        <taxon>Pseudonocardiales</taxon>
        <taxon>Pseudonocardiaceae</taxon>
        <taxon>Amycolatopsis</taxon>
    </lineage>
</organism>
<dbReference type="EMBL" id="QHHU01000036">
    <property type="protein sequence ID" value="RSM41122.1"/>
    <property type="molecule type" value="Genomic_DNA"/>
</dbReference>
<dbReference type="SUPFAM" id="SSF49384">
    <property type="entry name" value="Carbohydrate-binding domain"/>
    <property type="match status" value="1"/>
</dbReference>
<dbReference type="PROSITE" id="PS51173">
    <property type="entry name" value="CBM2"/>
    <property type="match status" value="1"/>
</dbReference>
<reference evidence="3 4" key="1">
    <citation type="submission" date="2018-05" db="EMBL/GenBank/DDBJ databases">
        <title>Evolution of GPA BGCs.</title>
        <authorList>
            <person name="Waglechner N."/>
            <person name="Wright G.D."/>
        </authorList>
    </citation>
    <scope>NUCLEOTIDE SEQUENCE [LARGE SCALE GENOMIC DNA]</scope>
    <source>
        <strain evidence="3 4">DSM 5908</strain>
    </source>
</reference>
<keyword evidence="1" id="KW-1133">Transmembrane helix</keyword>
<dbReference type="AlphaFoldDB" id="A0A428WDI8"/>
<gene>
    <name evidence="3" type="ORF">DMA12_25515</name>
</gene>
<dbReference type="GO" id="GO:0004553">
    <property type="term" value="F:hydrolase activity, hydrolyzing O-glycosyl compounds"/>
    <property type="evidence" value="ECO:0007669"/>
    <property type="project" value="InterPro"/>
</dbReference>
<keyword evidence="3" id="KW-0808">Transferase</keyword>
<dbReference type="Proteomes" id="UP000286716">
    <property type="component" value="Unassembled WGS sequence"/>
</dbReference>
<keyword evidence="3" id="KW-0723">Serine/threonine-protein kinase</keyword>
<keyword evidence="3" id="KW-0418">Kinase</keyword>
<keyword evidence="1" id="KW-0472">Membrane</keyword>
<dbReference type="Pfam" id="PF00553">
    <property type="entry name" value="CBM_2"/>
    <property type="match status" value="1"/>
</dbReference>
<dbReference type="RefSeq" id="WP_185839823.1">
    <property type="nucleotide sequence ID" value="NZ_QHHU01000036.1"/>
</dbReference>
<name>A0A428WDI8_AMYBA</name>
<keyword evidence="4" id="KW-1185">Reference proteome</keyword>
<dbReference type="GO" id="GO:0004674">
    <property type="term" value="F:protein serine/threonine kinase activity"/>
    <property type="evidence" value="ECO:0007669"/>
    <property type="project" value="UniProtKB-KW"/>
</dbReference>
<dbReference type="SMART" id="SM00637">
    <property type="entry name" value="CBD_II"/>
    <property type="match status" value="1"/>
</dbReference>
<dbReference type="InterPro" id="IPR012291">
    <property type="entry name" value="CBM2_carb-bd_dom_sf"/>
</dbReference>
<keyword evidence="1" id="KW-0812">Transmembrane</keyword>
<evidence type="ECO:0000313" key="4">
    <source>
        <dbReference type="Proteomes" id="UP000286716"/>
    </source>
</evidence>
<dbReference type="Gene3D" id="2.60.40.290">
    <property type="match status" value="1"/>
</dbReference>
<evidence type="ECO:0000256" key="1">
    <source>
        <dbReference type="SAM" id="Phobius"/>
    </source>
</evidence>
<protein>
    <submittedName>
        <fullName evidence="3">Serine/threonine protein kinase</fullName>
    </submittedName>
</protein>
<feature type="non-terminal residue" evidence="3">
    <location>
        <position position="1"/>
    </location>
</feature>
<comment type="caution">
    <text evidence="3">The sequence shown here is derived from an EMBL/GenBank/DDBJ whole genome shotgun (WGS) entry which is preliminary data.</text>
</comment>
<evidence type="ECO:0000313" key="3">
    <source>
        <dbReference type="EMBL" id="RSM41122.1"/>
    </source>
</evidence>
<accession>A0A428WDI8</accession>
<dbReference type="GO" id="GO:0030247">
    <property type="term" value="F:polysaccharide binding"/>
    <property type="evidence" value="ECO:0007669"/>
    <property type="project" value="UniProtKB-UniRule"/>
</dbReference>
<proteinExistence type="predicted"/>
<feature type="transmembrane region" description="Helical" evidence="1">
    <location>
        <begin position="22"/>
        <end position="42"/>
    </location>
</feature>